<name>A0A9X1Y9F4_9PROT</name>
<feature type="transmembrane region" description="Helical" evidence="1">
    <location>
        <begin position="142"/>
        <end position="165"/>
    </location>
</feature>
<accession>A0A9X1Y9F4</accession>
<feature type="transmembrane region" description="Helical" evidence="1">
    <location>
        <begin position="73"/>
        <end position="94"/>
    </location>
</feature>
<dbReference type="AlphaFoldDB" id="A0A9X1Y9F4"/>
<dbReference type="RefSeq" id="WP_248666896.1">
    <property type="nucleotide sequence ID" value="NZ_JALPRX010000038.1"/>
</dbReference>
<keyword evidence="1" id="KW-0812">Transmembrane</keyword>
<sequence>MLADCLHDLTALGTGGLATLCGTLFLAGLAGGVTHCAGMCAPFVLVQSAGLAGGPALRRLAGAALLPYHLGRMLGYGLLGALSGGLAGLAASASGLRWPLAFLLALGAATMLLRAAGLSGLPLPVPRLPVARLAAWSRSLHGLTLGLILSALPCGLLYGALAAAAASGSALAGWLSMLCFALGTAPALSAVALLGGAIARRHGQRLRLVGVAVLVLNAVVLGGLAVRVLA</sequence>
<dbReference type="PANTHER" id="PTHR42208">
    <property type="entry name" value="HEAVY METAL TRANSPORTER-RELATED"/>
    <property type="match status" value="1"/>
</dbReference>
<dbReference type="Pfam" id="PF13386">
    <property type="entry name" value="DsbD_2"/>
    <property type="match status" value="1"/>
</dbReference>
<evidence type="ECO:0000259" key="2">
    <source>
        <dbReference type="Pfam" id="PF13386"/>
    </source>
</evidence>
<evidence type="ECO:0000313" key="4">
    <source>
        <dbReference type="Proteomes" id="UP001139516"/>
    </source>
</evidence>
<dbReference type="Proteomes" id="UP001139516">
    <property type="component" value="Unassembled WGS sequence"/>
</dbReference>
<feature type="transmembrane region" description="Helical" evidence="1">
    <location>
        <begin position="206"/>
        <end position="229"/>
    </location>
</feature>
<organism evidence="3 4">
    <name type="scientific">Roseomonas acroporae</name>
    <dbReference type="NCBI Taxonomy" id="2937791"/>
    <lineage>
        <taxon>Bacteria</taxon>
        <taxon>Pseudomonadati</taxon>
        <taxon>Pseudomonadota</taxon>
        <taxon>Alphaproteobacteria</taxon>
        <taxon>Acetobacterales</taxon>
        <taxon>Roseomonadaceae</taxon>
        <taxon>Roseomonas</taxon>
    </lineage>
</organism>
<comment type="caution">
    <text evidence="3">The sequence shown here is derived from an EMBL/GenBank/DDBJ whole genome shotgun (WGS) entry which is preliminary data.</text>
</comment>
<proteinExistence type="predicted"/>
<reference evidence="3" key="1">
    <citation type="submission" date="2022-04" db="EMBL/GenBank/DDBJ databases">
        <title>Roseomonas acroporae sp. nov., isolated from coral Acropora digitifera.</title>
        <authorList>
            <person name="Sun H."/>
        </authorList>
    </citation>
    <scope>NUCLEOTIDE SEQUENCE</scope>
    <source>
        <strain evidence="3">NAR14</strain>
    </source>
</reference>
<gene>
    <name evidence="3" type="ORF">M0638_10310</name>
</gene>
<keyword evidence="1" id="KW-1133">Transmembrane helix</keyword>
<feature type="transmembrane region" description="Helical" evidence="1">
    <location>
        <begin position="100"/>
        <end position="121"/>
    </location>
</feature>
<keyword evidence="4" id="KW-1185">Reference proteome</keyword>
<evidence type="ECO:0000313" key="3">
    <source>
        <dbReference type="EMBL" id="MCK8784775.1"/>
    </source>
</evidence>
<protein>
    <submittedName>
        <fullName evidence="3">Sulfite exporter TauE/SafE family protein</fullName>
    </submittedName>
</protein>
<keyword evidence="1" id="KW-0472">Membrane</keyword>
<evidence type="ECO:0000256" key="1">
    <source>
        <dbReference type="SAM" id="Phobius"/>
    </source>
</evidence>
<dbReference type="PANTHER" id="PTHR42208:SF1">
    <property type="entry name" value="HEAVY METAL TRANSPORTER"/>
    <property type="match status" value="1"/>
</dbReference>
<feature type="domain" description="Urease accessory protein UreH-like transmembrane" evidence="2">
    <location>
        <begin position="23"/>
        <end position="216"/>
    </location>
</feature>
<dbReference type="EMBL" id="JALPRX010000038">
    <property type="protein sequence ID" value="MCK8784775.1"/>
    <property type="molecule type" value="Genomic_DNA"/>
</dbReference>
<feature type="transmembrane region" description="Helical" evidence="1">
    <location>
        <begin position="171"/>
        <end position="194"/>
    </location>
</feature>
<dbReference type="InterPro" id="IPR039447">
    <property type="entry name" value="UreH-like_TM_dom"/>
</dbReference>